<accession>A0A2Z4IDS6</accession>
<dbReference type="NCBIfam" id="TIGR04056">
    <property type="entry name" value="OMP_RagA_SusC"/>
    <property type="match status" value="1"/>
</dbReference>
<protein>
    <submittedName>
        <fullName evidence="12">SusC/RagA family TonB-linked outer membrane protein</fullName>
    </submittedName>
</protein>
<dbReference type="Gene3D" id="2.170.130.10">
    <property type="entry name" value="TonB-dependent receptor, plug domain"/>
    <property type="match status" value="1"/>
</dbReference>
<dbReference type="KEGG" id="est:DN752_03065"/>
<evidence type="ECO:0000313" key="13">
    <source>
        <dbReference type="Proteomes" id="UP000248688"/>
    </source>
</evidence>
<dbReference type="EMBL" id="CP030041">
    <property type="protein sequence ID" value="AWW29202.1"/>
    <property type="molecule type" value="Genomic_DNA"/>
</dbReference>
<dbReference type="Gene3D" id="2.40.170.20">
    <property type="entry name" value="TonB-dependent receptor, beta-barrel domain"/>
    <property type="match status" value="1"/>
</dbReference>
<organism evidence="12 13">
    <name type="scientific">Echinicola strongylocentroti</name>
    <dbReference type="NCBI Taxonomy" id="1795355"/>
    <lineage>
        <taxon>Bacteria</taxon>
        <taxon>Pseudomonadati</taxon>
        <taxon>Bacteroidota</taxon>
        <taxon>Cytophagia</taxon>
        <taxon>Cytophagales</taxon>
        <taxon>Cyclobacteriaceae</taxon>
        <taxon>Echinicola</taxon>
    </lineage>
</organism>
<feature type="chain" id="PRO_5016322094" evidence="10">
    <location>
        <begin position="22"/>
        <end position="1039"/>
    </location>
</feature>
<dbReference type="PANTHER" id="PTHR30069:SF29">
    <property type="entry name" value="HEMOGLOBIN AND HEMOGLOBIN-HAPTOGLOBIN-BINDING PROTEIN 1-RELATED"/>
    <property type="match status" value="1"/>
</dbReference>
<dbReference type="RefSeq" id="WP_112782618.1">
    <property type="nucleotide sequence ID" value="NZ_CP030041.1"/>
</dbReference>
<feature type="region of interest" description="Disordered" evidence="9">
    <location>
        <begin position="203"/>
        <end position="222"/>
    </location>
</feature>
<dbReference type="InterPro" id="IPR023996">
    <property type="entry name" value="TonB-dep_OMP_SusC/RagA"/>
</dbReference>
<evidence type="ECO:0000256" key="1">
    <source>
        <dbReference type="ARBA" id="ARBA00004571"/>
    </source>
</evidence>
<dbReference type="Gene3D" id="2.60.40.1120">
    <property type="entry name" value="Carboxypeptidase-like, regulatory domain"/>
    <property type="match status" value="1"/>
</dbReference>
<reference evidence="12 13" key="1">
    <citation type="submission" date="2018-06" db="EMBL/GenBank/DDBJ databases">
        <title>Echinicola strongylocentroti sp. nov., isolated from a sea urchin Strongylocentrotus intermedius.</title>
        <authorList>
            <person name="Bae S.S."/>
        </authorList>
    </citation>
    <scope>NUCLEOTIDE SEQUENCE [LARGE SCALE GENOMIC DNA]</scope>
    <source>
        <strain evidence="12 13">MEBiC08714</strain>
    </source>
</reference>
<keyword evidence="2 8" id="KW-0813">Transport</keyword>
<dbReference type="FunFam" id="2.60.40.1120:FF:000003">
    <property type="entry name" value="Outer membrane protein Omp121"/>
    <property type="match status" value="1"/>
</dbReference>
<dbReference type="OrthoDB" id="9768177at2"/>
<dbReference type="SUPFAM" id="SSF56935">
    <property type="entry name" value="Porins"/>
    <property type="match status" value="1"/>
</dbReference>
<evidence type="ECO:0000256" key="9">
    <source>
        <dbReference type="SAM" id="MobiDB-lite"/>
    </source>
</evidence>
<dbReference type="GO" id="GO:0009279">
    <property type="term" value="C:cell outer membrane"/>
    <property type="evidence" value="ECO:0007669"/>
    <property type="project" value="UniProtKB-SubCell"/>
</dbReference>
<keyword evidence="13" id="KW-1185">Reference proteome</keyword>
<dbReference type="GO" id="GO:0044718">
    <property type="term" value="P:siderophore transmembrane transport"/>
    <property type="evidence" value="ECO:0007669"/>
    <property type="project" value="TreeGrafter"/>
</dbReference>
<name>A0A2Z4IDS6_9BACT</name>
<evidence type="ECO:0000256" key="8">
    <source>
        <dbReference type="PROSITE-ProRule" id="PRU01360"/>
    </source>
</evidence>
<dbReference type="InterPro" id="IPR039426">
    <property type="entry name" value="TonB-dep_rcpt-like"/>
</dbReference>
<keyword evidence="6 8" id="KW-0472">Membrane</keyword>
<keyword evidence="7 8" id="KW-0998">Cell outer membrane</keyword>
<dbReference type="InterPro" id="IPR008969">
    <property type="entry name" value="CarboxyPept-like_regulatory"/>
</dbReference>
<evidence type="ECO:0000259" key="11">
    <source>
        <dbReference type="Pfam" id="PF07715"/>
    </source>
</evidence>
<dbReference type="InterPro" id="IPR037066">
    <property type="entry name" value="Plug_dom_sf"/>
</dbReference>
<evidence type="ECO:0000256" key="3">
    <source>
        <dbReference type="ARBA" id="ARBA00022452"/>
    </source>
</evidence>
<dbReference type="SUPFAM" id="SSF49464">
    <property type="entry name" value="Carboxypeptidase regulatory domain-like"/>
    <property type="match status" value="1"/>
</dbReference>
<dbReference type="InterPro" id="IPR036942">
    <property type="entry name" value="Beta-barrel_TonB_sf"/>
</dbReference>
<dbReference type="Proteomes" id="UP000248688">
    <property type="component" value="Chromosome"/>
</dbReference>
<dbReference type="Pfam" id="PF07715">
    <property type="entry name" value="Plug"/>
    <property type="match status" value="1"/>
</dbReference>
<gene>
    <name evidence="12" type="ORF">DN752_03065</name>
</gene>
<sequence length="1039" mass="112384">MRKILLTMFFMVLVGGQFLIAQTQSMTSASQTKTITGTVTDADSGEPIPGVNVFIKGTTTGASTDLDGQYTLNNVPEDAILVYSFIGYMSQEYSVKGKNTIDVSLSQDAEELGEVVVTALGISKEKEKLGYSVTEVGSEALDQARETNVANSLAGRVAGLVVKGTNSGPGGTSKITLRGLPSISGSGSPLYVINGIPMDNTQRGSAGQWGGSDNGDGIGNLSPDDIESMTVLKGQAASALYGSRASNGVILITTKAGKKGGEWSLDYTMNFMTEQAVDFTDFQNVYGQGTGGLKPTTASDAQTTGRSAWGAQMDGSQVIGFDGNNYPYSPASENYIDFYRTGTNFTNTVSVSKGLGEDGAFRLSFSNLDANAIVPNSGMDRKTINLNVEQNITDKLNITAMVNYVNQLSTNIPHLSDGPRNPNNFLFLAPNVDHNIFAPGYNPETGAETVFSDDIYVTNPYFITEKGINDLERNRTISALSAKYSFTPDIYAMVRLGNDVSNDKVNTVEPYGLAYTADMQGALNARGQSTRAELNIDGLLGATVDLTEDIELDALAGVNMRKNKFESIGLSGSRFVLPYLYSPYNTEIFNRTYTPEGGNNNSLVYREREVHSAYYSLGFGYKDFLTLTTTGRYDVYSTLNPENNSIFSPSVTLAFVFDRLLNIDAMDFGKLRASYAVTSGEPTQPYQTKFYYSSANAFNGVPAGSAPLSLPNEDLKPFTTDEVELGMDLSFFKNRLSFDIAYFTKTTHDEIMNATYSITSGFNNGVVATGSVSNKGLEVLVTGVPVQTQKFSWNTSVNMTSVKNEVLSTGPDNNPITLGQNRATLGDAVTAFVVGESGPQIRAYDYAYNEDGTIMVDDSGLPMRGELKNYGSVLPTFYGGWNNTFSYNGISFSFLIDYSFGNKVLSATEYYSTWRGLNKSTLVGREEGVTTNGNTATAENYYKALAQNVTSTSVIDGDFIKLRQLTLGYSMPDKWFANTPVIKGLNVSLVARNLAILMRHAENIDPEASFGSNINYTGIEGTSLPSTRSYGFNLKFKLN</sequence>
<dbReference type="Pfam" id="PF13715">
    <property type="entry name" value="CarbopepD_reg_2"/>
    <property type="match status" value="1"/>
</dbReference>
<keyword evidence="3 8" id="KW-1134">Transmembrane beta strand</keyword>
<dbReference type="PANTHER" id="PTHR30069">
    <property type="entry name" value="TONB-DEPENDENT OUTER MEMBRANE RECEPTOR"/>
    <property type="match status" value="1"/>
</dbReference>
<evidence type="ECO:0000256" key="4">
    <source>
        <dbReference type="ARBA" id="ARBA00022692"/>
    </source>
</evidence>
<proteinExistence type="inferred from homology"/>
<comment type="subcellular location">
    <subcellularLocation>
        <location evidence="1 8">Cell outer membrane</location>
        <topology evidence="1 8">Multi-pass membrane protein</topology>
    </subcellularLocation>
</comment>
<dbReference type="NCBIfam" id="TIGR04057">
    <property type="entry name" value="SusC_RagA_signa"/>
    <property type="match status" value="1"/>
</dbReference>
<keyword evidence="4 8" id="KW-0812">Transmembrane</keyword>
<dbReference type="GO" id="GO:0015344">
    <property type="term" value="F:siderophore uptake transmembrane transporter activity"/>
    <property type="evidence" value="ECO:0007669"/>
    <property type="project" value="TreeGrafter"/>
</dbReference>
<evidence type="ECO:0000256" key="5">
    <source>
        <dbReference type="ARBA" id="ARBA00022729"/>
    </source>
</evidence>
<keyword evidence="5 10" id="KW-0732">Signal</keyword>
<evidence type="ECO:0000256" key="2">
    <source>
        <dbReference type="ARBA" id="ARBA00022448"/>
    </source>
</evidence>
<evidence type="ECO:0000256" key="7">
    <source>
        <dbReference type="ARBA" id="ARBA00023237"/>
    </source>
</evidence>
<evidence type="ECO:0000256" key="6">
    <source>
        <dbReference type="ARBA" id="ARBA00023136"/>
    </source>
</evidence>
<comment type="similarity">
    <text evidence="8">Belongs to the TonB-dependent receptor family.</text>
</comment>
<dbReference type="InterPro" id="IPR012910">
    <property type="entry name" value="Plug_dom"/>
</dbReference>
<feature type="domain" description="TonB-dependent receptor plug" evidence="11">
    <location>
        <begin position="126"/>
        <end position="249"/>
    </location>
</feature>
<evidence type="ECO:0000256" key="10">
    <source>
        <dbReference type="SAM" id="SignalP"/>
    </source>
</evidence>
<feature type="signal peptide" evidence="10">
    <location>
        <begin position="1"/>
        <end position="21"/>
    </location>
</feature>
<evidence type="ECO:0000313" key="12">
    <source>
        <dbReference type="EMBL" id="AWW29202.1"/>
    </source>
</evidence>
<dbReference type="AlphaFoldDB" id="A0A2Z4IDS6"/>
<dbReference type="InterPro" id="IPR023997">
    <property type="entry name" value="TonB-dep_OMP_SusC/RagA_CS"/>
</dbReference>
<dbReference type="PROSITE" id="PS52016">
    <property type="entry name" value="TONB_DEPENDENT_REC_3"/>
    <property type="match status" value="1"/>
</dbReference>
<feature type="compositionally biased region" description="Gly residues" evidence="9">
    <location>
        <begin position="207"/>
        <end position="218"/>
    </location>
</feature>